<dbReference type="Gene3D" id="1.10.472.10">
    <property type="entry name" value="Cyclin-like"/>
    <property type="match status" value="1"/>
</dbReference>
<proteinExistence type="predicted"/>
<feature type="region of interest" description="Disordered" evidence="1">
    <location>
        <begin position="337"/>
        <end position="358"/>
    </location>
</feature>
<dbReference type="EMBL" id="OZ034838">
    <property type="protein sequence ID" value="CAL1679203.1"/>
    <property type="molecule type" value="Genomic_DNA"/>
</dbReference>
<dbReference type="PANTHER" id="PTHR10177">
    <property type="entry name" value="CYCLINS"/>
    <property type="match status" value="1"/>
</dbReference>
<gene>
    <name evidence="3" type="ORF">LPLAT_LOCUS4926</name>
</gene>
<feature type="compositionally biased region" description="Basic residues" evidence="1">
    <location>
        <begin position="343"/>
        <end position="358"/>
    </location>
</feature>
<evidence type="ECO:0000256" key="1">
    <source>
        <dbReference type="SAM" id="MobiDB-lite"/>
    </source>
</evidence>
<dbReference type="AlphaFoldDB" id="A0AAV2NGQ2"/>
<dbReference type="InterPro" id="IPR036915">
    <property type="entry name" value="Cyclin-like_sf"/>
</dbReference>
<name>A0AAV2NGQ2_9HYME</name>
<dbReference type="SUPFAM" id="SSF47954">
    <property type="entry name" value="Cyclin-like"/>
    <property type="match status" value="1"/>
</dbReference>
<dbReference type="Proteomes" id="UP001497644">
    <property type="component" value="Chromosome 15"/>
</dbReference>
<protein>
    <recommendedName>
        <fullName evidence="2">Cyclin N-terminal domain-containing protein</fullName>
    </recommendedName>
</protein>
<reference evidence="3" key="1">
    <citation type="submission" date="2024-04" db="EMBL/GenBank/DDBJ databases">
        <authorList>
            <consortium name="Molecular Ecology Group"/>
        </authorList>
    </citation>
    <scope>NUCLEOTIDE SEQUENCE</scope>
</reference>
<evidence type="ECO:0000313" key="3">
    <source>
        <dbReference type="EMBL" id="CAL1679203.1"/>
    </source>
</evidence>
<organism evidence="3 4">
    <name type="scientific">Lasius platythorax</name>
    <dbReference type="NCBI Taxonomy" id="488582"/>
    <lineage>
        <taxon>Eukaryota</taxon>
        <taxon>Metazoa</taxon>
        <taxon>Ecdysozoa</taxon>
        <taxon>Arthropoda</taxon>
        <taxon>Hexapoda</taxon>
        <taxon>Insecta</taxon>
        <taxon>Pterygota</taxon>
        <taxon>Neoptera</taxon>
        <taxon>Endopterygota</taxon>
        <taxon>Hymenoptera</taxon>
        <taxon>Apocrita</taxon>
        <taxon>Aculeata</taxon>
        <taxon>Formicoidea</taxon>
        <taxon>Formicidae</taxon>
        <taxon>Formicinae</taxon>
        <taxon>Lasius</taxon>
        <taxon>Lasius</taxon>
    </lineage>
</organism>
<dbReference type="Pfam" id="PF00134">
    <property type="entry name" value="Cyclin_N"/>
    <property type="match status" value="1"/>
</dbReference>
<dbReference type="InterPro" id="IPR006671">
    <property type="entry name" value="Cyclin_N"/>
</dbReference>
<feature type="domain" description="Cyclin N-terminal" evidence="2">
    <location>
        <begin position="34"/>
        <end position="149"/>
    </location>
</feature>
<keyword evidence="4" id="KW-1185">Reference proteome</keyword>
<sequence>MSHTAGMDTSGLPVPDAIPSLEQLQEDLVLNLVQEVKFQPNLDELPITMQKDDISIAARDKSAYILRCLKVMYDLSSDVFFMAINLMDCFLTRMKAKQKYMACISVSAFYTAAVQQMQPLDADHVVSISQCRCTADDLKRMSKVIEDKLERAPGTQPITALTFLRLFNNMFHAVARQLHFGDVYASITNESELILRLEMVACDGNCASLRPSEVALMLLCSYLDTAVNQLMNANADTTVNNLSRNASIPPTYQRLKDELMQFAAELREICNISEESFRSTHGAVSAILSKYNAQEQTNKTYKQNLIWKLSHRTAGVLRPSQNFISVLPVIAEHVPSVPSPNKISRKSRKYRRRGNKRC</sequence>
<accession>A0AAV2NGQ2</accession>
<evidence type="ECO:0000259" key="2">
    <source>
        <dbReference type="Pfam" id="PF00134"/>
    </source>
</evidence>
<dbReference type="InterPro" id="IPR039361">
    <property type="entry name" value="Cyclin"/>
</dbReference>
<evidence type="ECO:0000313" key="4">
    <source>
        <dbReference type="Proteomes" id="UP001497644"/>
    </source>
</evidence>